<dbReference type="InterPro" id="IPR023296">
    <property type="entry name" value="Glyco_hydro_beta-prop_sf"/>
</dbReference>
<proteinExistence type="predicted"/>
<dbReference type="Proteomes" id="UP000060487">
    <property type="component" value="Unassembled WGS sequence"/>
</dbReference>
<sequence length="486" mass="55407">MNTTEIQRIPIKFLKGRKHVFIDWQFVEAGYGMPFWKYYQDTYGTRPWFSPYGVSLTVGQPEILSRPIVEHDPLGIIGAYSTLRYEDGLYRLWYVTYDFDKDGQENDKICYAESRDFKDWHRPDLGLITYKGSRRNNIVYGAGPKSKGGDIGAHGATVFFDPSAPPESRYKMVYLGPAKKDAGLMNWLYGADSPDGIHWKAMSIPVGKFSSDTQSVALYDETKYVMYVRQWTPQTAAGFGGRRVVGRTESKTFKKFPAPTPVLTPEPSWEPSLDIYTNAYNRWPGADSAHIMLPALYHRNTDTVTLHLAVSRDSHHWSLPKPAPILAENSSYEKVTTYAGCGIVPYGEGKWAFPVFFSRRSHNEYISERPAIHAAVIREDGFMAVEATLRGEFYTYPCIFEGGRLLLNSFSYPGGEIRVEIIELKPKFEIQPFKGFSIDDCDTLRGNSLWRPVTWKGTEDISALAGKIVRIRFLLIRSRIFAFRFE</sequence>
<dbReference type="SUPFAM" id="SSF75005">
    <property type="entry name" value="Arabinanase/levansucrase/invertase"/>
    <property type="match status" value="1"/>
</dbReference>
<gene>
    <name evidence="1" type="ORF">ASN18_1994</name>
</gene>
<protein>
    <recommendedName>
        <fullName evidence="3">Glycosyl hydrolase family 32 N-terminal domain-containing protein</fullName>
    </recommendedName>
</protein>
<evidence type="ECO:0000313" key="2">
    <source>
        <dbReference type="Proteomes" id="UP000060487"/>
    </source>
</evidence>
<organism evidence="1 2">
    <name type="scientific">Candidatus Magnetominusculus xianensis</name>
    <dbReference type="NCBI Taxonomy" id="1748249"/>
    <lineage>
        <taxon>Bacteria</taxon>
        <taxon>Pseudomonadati</taxon>
        <taxon>Nitrospirota</taxon>
        <taxon>Nitrospiria</taxon>
        <taxon>Nitrospirales</taxon>
        <taxon>Nitrospiraceae</taxon>
        <taxon>Candidatus Magnetominusculus</taxon>
    </lineage>
</organism>
<accession>A0ABR5SE45</accession>
<reference evidence="1 2" key="1">
    <citation type="submission" date="2015-11" db="EMBL/GenBank/DDBJ databases">
        <authorList>
            <person name="Lin W."/>
        </authorList>
    </citation>
    <scope>NUCLEOTIDE SEQUENCE [LARGE SCALE GENOMIC DNA]</scope>
    <source>
        <strain evidence="1 2">HCH-1</strain>
    </source>
</reference>
<dbReference type="RefSeq" id="WP_157072930.1">
    <property type="nucleotide sequence ID" value="NZ_LNQR01000070.1"/>
</dbReference>
<evidence type="ECO:0008006" key="3">
    <source>
        <dbReference type="Google" id="ProtNLM"/>
    </source>
</evidence>
<comment type="caution">
    <text evidence="1">The sequence shown here is derived from an EMBL/GenBank/DDBJ whole genome shotgun (WGS) entry which is preliminary data.</text>
</comment>
<name>A0ABR5SE45_9BACT</name>
<evidence type="ECO:0000313" key="1">
    <source>
        <dbReference type="EMBL" id="KWT84067.1"/>
    </source>
</evidence>
<keyword evidence="2" id="KW-1185">Reference proteome</keyword>
<dbReference type="EMBL" id="LNQR01000070">
    <property type="protein sequence ID" value="KWT84067.1"/>
    <property type="molecule type" value="Genomic_DNA"/>
</dbReference>
<dbReference type="Gene3D" id="2.115.10.20">
    <property type="entry name" value="Glycosyl hydrolase domain, family 43"/>
    <property type="match status" value="2"/>
</dbReference>